<evidence type="ECO:0000313" key="1">
    <source>
        <dbReference type="Ensembl" id="ENSMAMP00000023600.2"/>
    </source>
</evidence>
<accession>A0A3Q3SFR6</accession>
<protein>
    <submittedName>
        <fullName evidence="1">Uncharacterized protein</fullName>
    </submittedName>
</protein>
<evidence type="ECO:0000313" key="2">
    <source>
        <dbReference type="Proteomes" id="UP000261640"/>
    </source>
</evidence>
<name>A0A3Q3SFR6_9TELE</name>
<sequence length="62" mass="6700">HISEETYITLGTTVVSQLCFTAFKLCLTLVGPTVYDLVCVTVSLYMLHSAVSSSEKQQGQSA</sequence>
<proteinExistence type="predicted"/>
<dbReference type="Ensembl" id="ENSMAMT00000024208.2">
    <property type="protein sequence ID" value="ENSMAMP00000023600.2"/>
    <property type="gene ID" value="ENSMAMG00000015879.2"/>
</dbReference>
<organism evidence="1 2">
    <name type="scientific">Mastacembelus armatus</name>
    <name type="common">zig-zag eel</name>
    <dbReference type="NCBI Taxonomy" id="205130"/>
    <lineage>
        <taxon>Eukaryota</taxon>
        <taxon>Metazoa</taxon>
        <taxon>Chordata</taxon>
        <taxon>Craniata</taxon>
        <taxon>Vertebrata</taxon>
        <taxon>Euteleostomi</taxon>
        <taxon>Actinopterygii</taxon>
        <taxon>Neopterygii</taxon>
        <taxon>Teleostei</taxon>
        <taxon>Neoteleostei</taxon>
        <taxon>Acanthomorphata</taxon>
        <taxon>Anabantaria</taxon>
        <taxon>Synbranchiformes</taxon>
        <taxon>Mastacembelidae</taxon>
        <taxon>Mastacembelus</taxon>
    </lineage>
</organism>
<keyword evidence="2" id="KW-1185">Reference proteome</keyword>
<dbReference type="AlphaFoldDB" id="A0A3Q3SFR6"/>
<dbReference type="Proteomes" id="UP000261640">
    <property type="component" value="Unplaced"/>
</dbReference>
<dbReference type="InParanoid" id="A0A3Q3SFR6"/>
<reference evidence="1" key="1">
    <citation type="submission" date="2025-08" db="UniProtKB">
        <authorList>
            <consortium name="Ensembl"/>
        </authorList>
    </citation>
    <scope>IDENTIFICATION</scope>
</reference>
<reference evidence="1" key="2">
    <citation type="submission" date="2025-09" db="UniProtKB">
        <authorList>
            <consortium name="Ensembl"/>
        </authorList>
    </citation>
    <scope>IDENTIFICATION</scope>
</reference>